<dbReference type="Gene3D" id="2.60.120.260">
    <property type="entry name" value="Galactose-binding domain-like"/>
    <property type="match status" value="1"/>
</dbReference>
<dbReference type="InterPro" id="IPR053161">
    <property type="entry name" value="Ulvan_degrading_GH"/>
</dbReference>
<sequence>MIEKLLLTFGIATALSLSAPDAAAAPKGGDLTGDAFLKEVPASKLYEKFRTPDSSSKLFARWWWNGTRVCEKEIVRELDSMQRAGFGGVEINSIAFPDRYKDTLGFAQVPWLSDRWLELVDFTMREAAARGMYSDLIVGSGWPFGAEFLSRDEQIKMMALGTMEFEGPCKVTVRTDDLIRSATPKLLSANRDKLSELIEVRLFPAHITELIPGTPVTFAPGAQEVTIDVPAGRHIAYVVVKHTGYMGVIHGALGARGPVLDHFNAEAVRRYLNRMSDAMRPVVGNLHDRIRSFFTDSFELEGSNWCKDIREEFQKRRGYDLYTYYPLILKKVGPYGNEIKTPYGARIEPDVMERIYRMRYDYELTLAELFKERFLDELNAWCRACGVKSRIQAYGKGCMPVESLMDVDIPECETWYHKENGEIFPDDKMSGHGYKMVNKFVASGAHLSGKNVVSCEEITNTRFVFNETLERIKITGDLSNLSGVTHSVLHGYNYSPAEAPFPGWVRYGTFYNERNPLWRFFPEWISYKARLSTVLRNSEMQTDIALMQPLVDMWTYLAPQFEPSPGKWRPFYVNTLWEAVHQNGGGCDYLTESILQRSTFADGRIEYGDRSYKALLLLEVETISPETLAAIGRYAAAGGKVFFVGSTPSKAPGLAGLEGGDKEVQRLTADLMKQYPDRILHVEAPRKGHLIAWYKELQQKYGLTPAVRIDNPQAFVNQNHYKAGNLDIFFFANYSLTEAYTLDTEFNIDLRGRRMWLWDPMTGERALLPDTGTRLKLHLEPTESRLLVFDKPVRGAATATADARLEGPAERRALHWNVTLNHYDGTVAELETDRLFDLGKEKRFESFSGQIVYRTTLDVRPGECAHMEFGVENCVSELYVNGVKAGTVWHGRHVYDVAKLLRPGKNELKLVLTTTLGNYMLSLKENPTMVKWSNFKYKQVVNPCGLTWGPDLYRD</sequence>
<name>A0A4Y1WQG1_9BACT</name>
<dbReference type="RefSeq" id="WP_141412094.1">
    <property type="nucleotide sequence ID" value="NZ_AP019735.1"/>
</dbReference>
<gene>
    <name evidence="2" type="ORF">A5CBH24_04950</name>
</gene>
<dbReference type="PANTHER" id="PTHR36848">
    <property type="entry name" value="DNA-BINDING PROTEIN (PUTATIVE SECRETED PROTEIN)-RELATED"/>
    <property type="match status" value="1"/>
</dbReference>
<dbReference type="Proteomes" id="UP000318946">
    <property type="component" value="Chromosome"/>
</dbReference>
<proteinExistence type="predicted"/>
<keyword evidence="3" id="KW-1185">Reference proteome</keyword>
<keyword evidence="1" id="KW-0732">Signal</keyword>
<reference evidence="3" key="1">
    <citation type="submission" date="2019-06" db="EMBL/GenBank/DDBJ databases">
        <title>Alistipes onderdonkii subsp. vulgaris subsp. nov., Alistipes dispar sp. nov. and Alistipes communis sp. nov., isolated from human faeces, and creation of Alistipes onderdonkii subsp. onderdonkii subsp. nov.</title>
        <authorList>
            <person name="Sakamoto M."/>
            <person name="Ikeyama N."/>
            <person name="Ogata Y."/>
            <person name="Suda W."/>
            <person name="Iino T."/>
            <person name="Hattori M."/>
            <person name="Ohkuma M."/>
        </authorList>
    </citation>
    <scope>NUCLEOTIDE SEQUENCE [LARGE SCALE GENOMIC DNA]</scope>
    <source>
        <strain evidence="3">5CBH24</strain>
    </source>
</reference>
<evidence type="ECO:0008006" key="4">
    <source>
        <dbReference type="Google" id="ProtNLM"/>
    </source>
</evidence>
<dbReference type="AlphaFoldDB" id="A0A4Y1WQG1"/>
<dbReference type="Pfam" id="PF17132">
    <property type="entry name" value="Glyco_hydro_106"/>
    <property type="match status" value="1"/>
</dbReference>
<protein>
    <recommendedName>
        <fullName evidence="4">Glycosyl hydrolase family 2</fullName>
    </recommendedName>
</protein>
<dbReference type="InterPro" id="IPR008979">
    <property type="entry name" value="Galactose-bd-like_sf"/>
</dbReference>
<dbReference type="EMBL" id="AP019735">
    <property type="protein sequence ID" value="BBL03182.1"/>
    <property type="molecule type" value="Genomic_DNA"/>
</dbReference>
<organism evidence="2 3">
    <name type="scientific">Alistipes communis</name>
    <dbReference type="NCBI Taxonomy" id="2585118"/>
    <lineage>
        <taxon>Bacteria</taxon>
        <taxon>Pseudomonadati</taxon>
        <taxon>Bacteroidota</taxon>
        <taxon>Bacteroidia</taxon>
        <taxon>Bacteroidales</taxon>
        <taxon>Rikenellaceae</taxon>
        <taxon>Alistipes</taxon>
    </lineage>
</organism>
<dbReference type="GeneID" id="78341209"/>
<feature type="chain" id="PRO_5021292582" description="Glycosyl hydrolase family 2" evidence="1">
    <location>
        <begin position="25"/>
        <end position="955"/>
    </location>
</feature>
<accession>A0A4Y1WQG1</accession>
<dbReference type="KEGG" id="acou:A5CBH24_04950"/>
<evidence type="ECO:0000313" key="3">
    <source>
        <dbReference type="Proteomes" id="UP000318946"/>
    </source>
</evidence>
<evidence type="ECO:0000313" key="2">
    <source>
        <dbReference type="EMBL" id="BBL03182.1"/>
    </source>
</evidence>
<dbReference type="SUPFAM" id="SSF49785">
    <property type="entry name" value="Galactose-binding domain-like"/>
    <property type="match status" value="1"/>
</dbReference>
<dbReference type="OrthoDB" id="1005071at2"/>
<feature type="signal peptide" evidence="1">
    <location>
        <begin position="1"/>
        <end position="24"/>
    </location>
</feature>
<dbReference type="PANTHER" id="PTHR36848:SF2">
    <property type="entry name" value="SECRETED PROTEIN"/>
    <property type="match status" value="1"/>
</dbReference>
<evidence type="ECO:0000256" key="1">
    <source>
        <dbReference type="SAM" id="SignalP"/>
    </source>
</evidence>